<feature type="domain" description="Uracil-DNA glycosylase-like" evidence="5">
    <location>
        <begin position="443"/>
        <end position="485"/>
    </location>
</feature>
<organism evidence="6 8">
    <name type="scientific">Rotaria magnacalcarata</name>
    <dbReference type="NCBI Taxonomy" id="392030"/>
    <lineage>
        <taxon>Eukaryota</taxon>
        <taxon>Metazoa</taxon>
        <taxon>Spiralia</taxon>
        <taxon>Gnathifera</taxon>
        <taxon>Rotifera</taxon>
        <taxon>Eurotatoria</taxon>
        <taxon>Bdelloidea</taxon>
        <taxon>Philodinida</taxon>
        <taxon>Philodinidae</taxon>
        <taxon>Rotaria</taxon>
    </lineage>
</organism>
<evidence type="ECO:0000259" key="5">
    <source>
        <dbReference type="Pfam" id="PF03167"/>
    </source>
</evidence>
<keyword evidence="3" id="KW-0234">DNA repair</keyword>
<dbReference type="GO" id="GO:0006285">
    <property type="term" value="P:base-excision repair, AP site formation"/>
    <property type="evidence" value="ECO:0007669"/>
    <property type="project" value="InterPro"/>
</dbReference>
<keyword evidence="2" id="KW-0378">Hydrolase</keyword>
<dbReference type="PANTHER" id="PTHR12159:SF9">
    <property type="entry name" value="G_T MISMATCH-SPECIFIC THYMINE DNA GLYCOSYLASE"/>
    <property type="match status" value="1"/>
</dbReference>
<evidence type="ECO:0000313" key="8">
    <source>
        <dbReference type="Proteomes" id="UP000681720"/>
    </source>
</evidence>
<gene>
    <name evidence="7" type="ORF">BYL167_LOCUS20638</name>
    <name evidence="6" type="ORF">GIL414_LOCUS16875</name>
</gene>
<dbReference type="Proteomes" id="UP000681967">
    <property type="component" value="Unassembled WGS sequence"/>
</dbReference>
<protein>
    <recommendedName>
        <fullName evidence="5">Uracil-DNA glycosylase-like domain-containing protein</fullName>
    </recommendedName>
</protein>
<dbReference type="InterPro" id="IPR015637">
    <property type="entry name" value="MUG/TDG"/>
</dbReference>
<evidence type="ECO:0000313" key="7">
    <source>
        <dbReference type="EMBL" id="CAF4132905.1"/>
    </source>
</evidence>
<evidence type="ECO:0000256" key="1">
    <source>
        <dbReference type="ARBA" id="ARBA00022763"/>
    </source>
</evidence>
<name>A0A8S2QES9_9BILA</name>
<dbReference type="GO" id="GO:0004844">
    <property type="term" value="F:uracil DNA N-glycosylase activity"/>
    <property type="evidence" value="ECO:0007669"/>
    <property type="project" value="TreeGrafter"/>
</dbReference>
<dbReference type="Pfam" id="PF03167">
    <property type="entry name" value="UDG"/>
    <property type="match status" value="1"/>
</dbReference>
<dbReference type="CDD" id="cd10028">
    <property type="entry name" value="UDG-F2_TDG_MUG"/>
    <property type="match status" value="1"/>
</dbReference>
<feature type="compositionally biased region" description="Polar residues" evidence="4">
    <location>
        <begin position="108"/>
        <end position="125"/>
    </location>
</feature>
<dbReference type="PANTHER" id="PTHR12159">
    <property type="entry name" value="G/T AND G/U MISMATCH-SPECIFIC DNA GLYCOSYLASE"/>
    <property type="match status" value="1"/>
</dbReference>
<feature type="region of interest" description="Disordered" evidence="4">
    <location>
        <begin position="105"/>
        <end position="125"/>
    </location>
</feature>
<dbReference type="InterPro" id="IPR036895">
    <property type="entry name" value="Uracil-DNA_glycosylase-like_sf"/>
</dbReference>
<evidence type="ECO:0000256" key="3">
    <source>
        <dbReference type="ARBA" id="ARBA00023204"/>
    </source>
</evidence>
<dbReference type="EMBL" id="CAJOBH010009133">
    <property type="protein sequence ID" value="CAF4132905.1"/>
    <property type="molecule type" value="Genomic_DNA"/>
</dbReference>
<dbReference type="EMBL" id="CAJOBJ010007834">
    <property type="protein sequence ID" value="CAF4096220.1"/>
    <property type="molecule type" value="Genomic_DNA"/>
</dbReference>
<proteinExistence type="predicted"/>
<keyword evidence="1" id="KW-0227">DNA damage</keyword>
<dbReference type="SUPFAM" id="SSF52141">
    <property type="entry name" value="Uracil-DNA glycosylase-like"/>
    <property type="match status" value="1"/>
</dbReference>
<dbReference type="AlphaFoldDB" id="A0A8S2QES9"/>
<reference evidence="6" key="1">
    <citation type="submission" date="2021-02" db="EMBL/GenBank/DDBJ databases">
        <authorList>
            <person name="Nowell W R."/>
        </authorList>
    </citation>
    <scope>NUCLEOTIDE SEQUENCE</scope>
</reference>
<dbReference type="Gene3D" id="3.40.470.10">
    <property type="entry name" value="Uracil-DNA glycosylase-like domain"/>
    <property type="match status" value="1"/>
</dbReference>
<feature type="region of interest" description="Disordered" evidence="4">
    <location>
        <begin position="394"/>
        <end position="426"/>
    </location>
</feature>
<feature type="compositionally biased region" description="Low complexity" evidence="4">
    <location>
        <begin position="355"/>
        <end position="373"/>
    </location>
</feature>
<sequence length="502" mass="55498">MNEQLTTQTAPPPIVLKLKKYDDHNPDVINPHTFHISTETIDRGQSNSSSFIQNNERDSAIMTTSPGTLRVKLNTPFLNGCGADHIDEEYAELITLERVTRPAKRTQKSLSSDNASNNILNTDLNNDYVSSQQDKRITDVQQDHCIASESTLISPLVLKIRPDSLTLTTTNSSNGIPSIVESESNRQLLIKLKKNENGELLTRKNSFGSQMSTEYLINEQQNCSTANELASTILTNGHTDSLYKPVTIQSSPTPHVTNMLLNFNNDDNKQKSQQKPVLDQTSETHTKELLDEALDSVKNVLMQTFKKNLESGGDLNALKSTLGSDEVAEVFLAKLRQSLKRDTENESKSQDRINTSTEISSSQTSTPLNSSNTMMSPISNVTSSPLLPSIPTMMDKTSSPSSPQSQITNVNNKRKASTVSMNPNRFDGATEEELSQRLLSDILQPNLDIVFVGVNPSLYAVHKGHHYGGPGNHFWKLLHMSGLIPNSLNANDDYRMPQYGIG</sequence>
<evidence type="ECO:0000256" key="4">
    <source>
        <dbReference type="SAM" id="MobiDB-lite"/>
    </source>
</evidence>
<feature type="compositionally biased region" description="Polar residues" evidence="4">
    <location>
        <begin position="407"/>
        <end position="423"/>
    </location>
</feature>
<feature type="non-terminal residue" evidence="6">
    <location>
        <position position="502"/>
    </location>
</feature>
<dbReference type="Proteomes" id="UP000681720">
    <property type="component" value="Unassembled WGS sequence"/>
</dbReference>
<comment type="caution">
    <text evidence="6">The sequence shown here is derived from an EMBL/GenBank/DDBJ whole genome shotgun (WGS) entry which is preliminary data.</text>
</comment>
<evidence type="ECO:0000313" key="6">
    <source>
        <dbReference type="EMBL" id="CAF4096220.1"/>
    </source>
</evidence>
<feature type="compositionally biased region" description="Basic and acidic residues" evidence="4">
    <location>
        <begin position="340"/>
        <end position="351"/>
    </location>
</feature>
<feature type="region of interest" description="Disordered" evidence="4">
    <location>
        <begin position="340"/>
        <end position="375"/>
    </location>
</feature>
<evidence type="ECO:0000256" key="2">
    <source>
        <dbReference type="ARBA" id="ARBA00022801"/>
    </source>
</evidence>
<accession>A0A8S2QES9</accession>
<dbReference type="InterPro" id="IPR005122">
    <property type="entry name" value="Uracil-DNA_glycosylase-like"/>
</dbReference>
<dbReference type="GO" id="GO:0008263">
    <property type="term" value="F:pyrimidine-specific mismatch base pair DNA N-glycosylase activity"/>
    <property type="evidence" value="ECO:0007669"/>
    <property type="project" value="TreeGrafter"/>
</dbReference>